<accession>G2YX29</accession>
<proteinExistence type="predicted"/>
<sequence>MFWDPLAIKNVLGNNMSTQSWFKTDEPAPNSKIDYRLPTTDYWLLATGYWLLATGY</sequence>
<dbReference type="InParanoid" id="G2YX29"/>
<evidence type="ECO:0000313" key="1">
    <source>
        <dbReference type="EMBL" id="CCD56267.1"/>
    </source>
</evidence>
<protein>
    <submittedName>
        <fullName evidence="1">Uncharacterized protein</fullName>
    </submittedName>
</protein>
<gene>
    <name evidence="1" type="ORF">BofuT4_uP148770.1</name>
</gene>
<name>G2YX29_BOTF4</name>
<reference evidence="2" key="1">
    <citation type="journal article" date="2011" name="PLoS Genet.">
        <title>Genomic analysis of the necrotrophic fungal pathogens Sclerotinia sclerotiorum and Botrytis cinerea.</title>
        <authorList>
            <person name="Amselem J."/>
            <person name="Cuomo C.A."/>
            <person name="van Kan J.A."/>
            <person name="Viaud M."/>
            <person name="Benito E.P."/>
            <person name="Couloux A."/>
            <person name="Coutinho P.M."/>
            <person name="de Vries R.P."/>
            <person name="Dyer P.S."/>
            <person name="Fillinger S."/>
            <person name="Fournier E."/>
            <person name="Gout L."/>
            <person name="Hahn M."/>
            <person name="Kohn L."/>
            <person name="Lapalu N."/>
            <person name="Plummer K.M."/>
            <person name="Pradier J.M."/>
            <person name="Quevillon E."/>
            <person name="Sharon A."/>
            <person name="Simon A."/>
            <person name="ten Have A."/>
            <person name="Tudzynski B."/>
            <person name="Tudzynski P."/>
            <person name="Wincker P."/>
            <person name="Andrew M."/>
            <person name="Anthouard V."/>
            <person name="Beever R.E."/>
            <person name="Beffa R."/>
            <person name="Benoit I."/>
            <person name="Bouzid O."/>
            <person name="Brault B."/>
            <person name="Chen Z."/>
            <person name="Choquer M."/>
            <person name="Collemare J."/>
            <person name="Cotton P."/>
            <person name="Danchin E.G."/>
            <person name="Da Silva C."/>
            <person name="Gautier A."/>
            <person name="Giraud C."/>
            <person name="Giraud T."/>
            <person name="Gonzalez C."/>
            <person name="Grossetete S."/>
            <person name="Guldener U."/>
            <person name="Henrissat B."/>
            <person name="Howlett B.J."/>
            <person name="Kodira C."/>
            <person name="Kretschmer M."/>
            <person name="Lappartient A."/>
            <person name="Leroch M."/>
            <person name="Levis C."/>
            <person name="Mauceli E."/>
            <person name="Neuveglise C."/>
            <person name="Oeser B."/>
            <person name="Pearson M."/>
            <person name="Poulain J."/>
            <person name="Poussereau N."/>
            <person name="Quesneville H."/>
            <person name="Rascle C."/>
            <person name="Schumacher J."/>
            <person name="Segurens B."/>
            <person name="Sexton A."/>
            <person name="Silva E."/>
            <person name="Sirven C."/>
            <person name="Soanes D.M."/>
            <person name="Talbot N.J."/>
            <person name="Templeton M."/>
            <person name="Yandava C."/>
            <person name="Yarden O."/>
            <person name="Zeng Q."/>
            <person name="Rollins J.A."/>
            <person name="Lebrun M.H."/>
            <person name="Dickman M."/>
        </authorList>
    </citation>
    <scope>NUCLEOTIDE SEQUENCE [LARGE SCALE GENOMIC DNA]</scope>
    <source>
        <strain evidence="2">T4</strain>
    </source>
</reference>
<dbReference type="HOGENOM" id="CLU_3013993_0_0_1"/>
<evidence type="ECO:0000313" key="2">
    <source>
        <dbReference type="Proteomes" id="UP000008177"/>
    </source>
</evidence>
<dbReference type="AlphaFoldDB" id="G2YX29"/>
<organism evidence="1 2">
    <name type="scientific">Botryotinia fuckeliana (strain T4)</name>
    <name type="common">Noble rot fungus</name>
    <name type="synonym">Botrytis cinerea</name>
    <dbReference type="NCBI Taxonomy" id="999810"/>
    <lineage>
        <taxon>Eukaryota</taxon>
        <taxon>Fungi</taxon>
        <taxon>Dikarya</taxon>
        <taxon>Ascomycota</taxon>
        <taxon>Pezizomycotina</taxon>
        <taxon>Leotiomycetes</taxon>
        <taxon>Helotiales</taxon>
        <taxon>Sclerotiniaceae</taxon>
        <taxon>Botrytis</taxon>
    </lineage>
</organism>
<dbReference type="Proteomes" id="UP000008177">
    <property type="component" value="Unplaced contigs"/>
</dbReference>
<dbReference type="EMBL" id="FQ790359">
    <property type="protein sequence ID" value="CCD56267.1"/>
    <property type="molecule type" value="Genomic_DNA"/>
</dbReference>